<dbReference type="EMBL" id="CP157940">
    <property type="protein sequence ID" value="XBS54877.1"/>
    <property type="molecule type" value="Genomic_DNA"/>
</dbReference>
<accession>A0AAU7PRA4</accession>
<proteinExistence type="predicted"/>
<dbReference type="AlphaFoldDB" id="A0AAU7PRA4"/>
<sequence length="119" mass="13765">MGLFDRFKQKRNAKPDFSEIDSNEKAIELTNQGVLRPLYLMPLRFNGEESARNRLFVPPVVVEIKDRYDNMVEDLLRQHKINGYACTPEYKGKSFIPSKLTIVAGKDGNDVFTENINIW</sequence>
<name>A0AAU7PRA4_9FIRM</name>
<reference evidence="1" key="1">
    <citation type="submission" date="2024-06" db="EMBL/GenBank/DDBJ databases">
        <title>Lacrimispora cavernae sp. nov., a novel anaerobe isolated from bat guano pile inside a cave.</title>
        <authorList>
            <person name="Miller S.L."/>
            <person name="Lu N."/>
            <person name="King J."/>
            <person name="Sankaranarayanan K."/>
            <person name="Lawson P.A."/>
        </authorList>
    </citation>
    <scope>NUCLEOTIDE SEQUENCE</scope>
    <source>
        <strain evidence="1">BS-2</strain>
    </source>
</reference>
<gene>
    <name evidence="1" type="ORF">ABFV83_03530</name>
</gene>
<protein>
    <submittedName>
        <fullName evidence="1">Uncharacterized protein</fullName>
    </submittedName>
</protein>
<dbReference type="RefSeq" id="WP_349947565.1">
    <property type="nucleotide sequence ID" value="NZ_CP157940.1"/>
</dbReference>
<organism evidence="1">
    <name type="scientific">Lacrimispora sp. BS-2</name>
    <dbReference type="NCBI Taxonomy" id="3151850"/>
    <lineage>
        <taxon>Bacteria</taxon>
        <taxon>Bacillati</taxon>
        <taxon>Bacillota</taxon>
        <taxon>Clostridia</taxon>
        <taxon>Lachnospirales</taxon>
        <taxon>Lachnospiraceae</taxon>
        <taxon>Lacrimispora</taxon>
    </lineage>
</organism>
<evidence type="ECO:0000313" key="1">
    <source>
        <dbReference type="EMBL" id="XBS54877.1"/>
    </source>
</evidence>